<dbReference type="Proteomes" id="UP001500266">
    <property type="component" value="Unassembled WGS sequence"/>
</dbReference>
<comment type="caution">
    <text evidence="3">The sequence shown here is derived from an EMBL/GenBank/DDBJ whole genome shotgun (WGS) entry which is preliminary data.</text>
</comment>
<dbReference type="RefSeq" id="WP_345017017.1">
    <property type="nucleotide sequence ID" value="NZ_BAABDO010000004.1"/>
</dbReference>
<dbReference type="EMBL" id="BAABDO010000004">
    <property type="protein sequence ID" value="GAA4129111.1"/>
    <property type="molecule type" value="Genomic_DNA"/>
</dbReference>
<name>A0ABP7Y1I4_9ACTN</name>
<proteinExistence type="predicted"/>
<evidence type="ECO:0000313" key="4">
    <source>
        <dbReference type="Proteomes" id="UP001500266"/>
    </source>
</evidence>
<gene>
    <name evidence="3" type="ORF">GCM10022416_05420</name>
</gene>
<organism evidence="3 4">
    <name type="scientific">Actinomadura keratinilytica</name>
    <dbReference type="NCBI Taxonomy" id="547461"/>
    <lineage>
        <taxon>Bacteria</taxon>
        <taxon>Bacillati</taxon>
        <taxon>Actinomycetota</taxon>
        <taxon>Actinomycetes</taxon>
        <taxon>Streptosporangiales</taxon>
        <taxon>Thermomonosporaceae</taxon>
        <taxon>Actinomadura</taxon>
    </lineage>
</organism>
<evidence type="ECO:0000256" key="1">
    <source>
        <dbReference type="SAM" id="MobiDB-lite"/>
    </source>
</evidence>
<feature type="compositionally biased region" description="Low complexity" evidence="1">
    <location>
        <begin position="22"/>
        <end position="31"/>
    </location>
</feature>
<dbReference type="CDD" id="cd08556">
    <property type="entry name" value="GDPD"/>
    <property type="match status" value="1"/>
</dbReference>
<keyword evidence="4" id="KW-1185">Reference proteome</keyword>
<evidence type="ECO:0000259" key="2">
    <source>
        <dbReference type="PROSITE" id="PS51704"/>
    </source>
</evidence>
<dbReference type="SUPFAM" id="SSF51695">
    <property type="entry name" value="PLC-like phosphodiesterases"/>
    <property type="match status" value="1"/>
</dbReference>
<feature type="domain" description="GP-PDE" evidence="2">
    <location>
        <begin position="17"/>
        <end position="255"/>
    </location>
</feature>
<dbReference type="Gene3D" id="3.20.20.190">
    <property type="entry name" value="Phosphatidylinositol (PI) phosphodiesterase"/>
    <property type="match status" value="1"/>
</dbReference>
<reference evidence="4" key="1">
    <citation type="journal article" date="2019" name="Int. J. Syst. Evol. Microbiol.">
        <title>The Global Catalogue of Microorganisms (GCM) 10K type strain sequencing project: providing services to taxonomists for standard genome sequencing and annotation.</title>
        <authorList>
            <consortium name="The Broad Institute Genomics Platform"/>
            <consortium name="The Broad Institute Genome Sequencing Center for Infectious Disease"/>
            <person name="Wu L."/>
            <person name="Ma J."/>
        </authorList>
    </citation>
    <scope>NUCLEOTIDE SEQUENCE [LARGE SCALE GENOMIC DNA]</scope>
    <source>
        <strain evidence="4">JCM 17316</strain>
    </source>
</reference>
<dbReference type="InterPro" id="IPR030395">
    <property type="entry name" value="GP_PDE_dom"/>
</dbReference>
<feature type="region of interest" description="Disordered" evidence="1">
    <location>
        <begin position="12"/>
        <end position="31"/>
    </location>
</feature>
<protein>
    <recommendedName>
        <fullName evidence="2">GP-PDE domain-containing protein</fullName>
    </recommendedName>
</protein>
<evidence type="ECO:0000313" key="3">
    <source>
        <dbReference type="EMBL" id="GAA4129111.1"/>
    </source>
</evidence>
<sequence>MIFENPPTVIGHRGLGSGHVTPPGADGAGPAPRALAENTLESLLAALDAGASWVEIDVTRTADDELVLRHDPTTADGAFLVDTAAAECGLPLLAEVFDALPPGVPVDVDVKTILEDAVDPPSRRTGALLVPVLRREARRRPLLVTSFDPSLLLYLRENLPELAVGLLTWLRFPLWHAIPAASGLGVQAVGLHTGSCGFEHPDSRLRPLEHCVDVAHKAGLEVLAWCPTAGTAPVYAEAGVDAVVVNDVPGVVAALDGAAPA</sequence>
<dbReference type="Pfam" id="PF03009">
    <property type="entry name" value="GDPD"/>
    <property type="match status" value="2"/>
</dbReference>
<dbReference type="InterPro" id="IPR017946">
    <property type="entry name" value="PLC-like_Pdiesterase_TIM-brl"/>
</dbReference>
<dbReference type="PANTHER" id="PTHR46211:SF14">
    <property type="entry name" value="GLYCEROPHOSPHODIESTER PHOSPHODIESTERASE"/>
    <property type="match status" value="1"/>
</dbReference>
<accession>A0ABP7Y1I4</accession>
<dbReference type="PROSITE" id="PS51704">
    <property type="entry name" value="GP_PDE"/>
    <property type="match status" value="1"/>
</dbReference>
<dbReference type="PANTHER" id="PTHR46211">
    <property type="entry name" value="GLYCEROPHOSPHORYL DIESTER PHOSPHODIESTERASE"/>
    <property type="match status" value="1"/>
</dbReference>